<proteinExistence type="predicted"/>
<evidence type="ECO:0000313" key="2">
    <source>
        <dbReference type="EMBL" id="KAH7284993.1"/>
    </source>
</evidence>
<reference evidence="2" key="1">
    <citation type="submission" date="2021-08" db="EMBL/GenBank/DDBJ databases">
        <title>WGS assembly of Ceratopteris richardii.</title>
        <authorList>
            <person name="Marchant D.B."/>
            <person name="Chen G."/>
            <person name="Jenkins J."/>
            <person name="Shu S."/>
            <person name="Leebens-Mack J."/>
            <person name="Grimwood J."/>
            <person name="Schmutz J."/>
            <person name="Soltis P."/>
            <person name="Soltis D."/>
            <person name="Chen Z.-H."/>
        </authorList>
    </citation>
    <scope>NUCLEOTIDE SEQUENCE</scope>
    <source>
        <strain evidence="2">Whitten #5841</strain>
        <tissue evidence="2">Leaf</tissue>
    </source>
</reference>
<evidence type="ECO:0000313" key="3">
    <source>
        <dbReference type="Proteomes" id="UP000825935"/>
    </source>
</evidence>
<feature type="region of interest" description="Disordered" evidence="1">
    <location>
        <begin position="74"/>
        <end position="116"/>
    </location>
</feature>
<dbReference type="Proteomes" id="UP000825935">
    <property type="component" value="Chromosome 33"/>
</dbReference>
<gene>
    <name evidence="2" type="ORF">KP509_33G006300</name>
</gene>
<comment type="caution">
    <text evidence="2">The sequence shown here is derived from an EMBL/GenBank/DDBJ whole genome shotgun (WGS) entry which is preliminary data.</text>
</comment>
<dbReference type="AlphaFoldDB" id="A0A8T2QNM4"/>
<protein>
    <submittedName>
        <fullName evidence="2">Uncharacterized protein</fullName>
    </submittedName>
</protein>
<name>A0A8T2QNM4_CERRI</name>
<organism evidence="2 3">
    <name type="scientific">Ceratopteris richardii</name>
    <name type="common">Triangle waterfern</name>
    <dbReference type="NCBI Taxonomy" id="49495"/>
    <lineage>
        <taxon>Eukaryota</taxon>
        <taxon>Viridiplantae</taxon>
        <taxon>Streptophyta</taxon>
        <taxon>Embryophyta</taxon>
        <taxon>Tracheophyta</taxon>
        <taxon>Polypodiopsida</taxon>
        <taxon>Polypodiidae</taxon>
        <taxon>Polypodiales</taxon>
        <taxon>Pteridineae</taxon>
        <taxon>Pteridaceae</taxon>
        <taxon>Parkerioideae</taxon>
        <taxon>Ceratopteris</taxon>
    </lineage>
</organism>
<accession>A0A8T2QNM4</accession>
<evidence type="ECO:0000256" key="1">
    <source>
        <dbReference type="SAM" id="MobiDB-lite"/>
    </source>
</evidence>
<sequence length="116" mass="13891">MKKENTYDQKKHVRVFWSTLVGSEESGGRRQLYFWGILFWEAGYSRRGLRDMQKEGRKIPSCWGRSQREGKISTLKRTYPQRTRERRWPIKDEERWNGGTDGKIREETSPPLCSHL</sequence>
<dbReference type="EMBL" id="CM035438">
    <property type="protein sequence ID" value="KAH7284993.1"/>
    <property type="molecule type" value="Genomic_DNA"/>
</dbReference>
<keyword evidence="3" id="KW-1185">Reference proteome</keyword>
<feature type="compositionally biased region" description="Basic and acidic residues" evidence="1">
    <location>
        <begin position="82"/>
        <end position="108"/>
    </location>
</feature>